<sequence>MAQQRRWKNSVLSGHLLTSYGTQLVGKLTNLRGMEAADILPQQNLAAKPQQWS</sequence>
<name>A0A383RL07_PAEAL</name>
<reference evidence="2" key="1">
    <citation type="submission" date="2018-08" db="EMBL/GenBank/DDBJ databases">
        <authorList>
            <person name="Chevrot R."/>
        </authorList>
    </citation>
    <scope>NUCLEOTIDE SEQUENCE [LARGE SCALE GENOMIC DNA]</scope>
</reference>
<organism evidence="1 2">
    <name type="scientific">Paenibacillus alvei</name>
    <name type="common">Bacillus alvei</name>
    <dbReference type="NCBI Taxonomy" id="44250"/>
    <lineage>
        <taxon>Bacteria</taxon>
        <taxon>Bacillati</taxon>
        <taxon>Bacillota</taxon>
        <taxon>Bacilli</taxon>
        <taxon>Bacillales</taxon>
        <taxon>Paenibacillaceae</taxon>
        <taxon>Paenibacillus</taxon>
    </lineage>
</organism>
<evidence type="ECO:0000313" key="1">
    <source>
        <dbReference type="EMBL" id="SYX87707.1"/>
    </source>
</evidence>
<dbReference type="EMBL" id="LS992241">
    <property type="protein sequence ID" value="SYX87707.1"/>
    <property type="molecule type" value="Genomic_DNA"/>
</dbReference>
<protein>
    <submittedName>
        <fullName evidence="1">Uncharacterized protein</fullName>
    </submittedName>
</protein>
<gene>
    <name evidence="1" type="ORF">PBLR_20051</name>
</gene>
<dbReference type="Proteomes" id="UP000304148">
    <property type="component" value="Chromosome"/>
</dbReference>
<proteinExistence type="predicted"/>
<accession>A0A383RL07</accession>
<dbReference type="AlphaFoldDB" id="A0A383RL07"/>
<evidence type="ECO:0000313" key="2">
    <source>
        <dbReference type="Proteomes" id="UP000304148"/>
    </source>
</evidence>